<dbReference type="RefSeq" id="WP_182852421.1">
    <property type="nucleotide sequence ID" value="NZ_AP022213.1"/>
</dbReference>
<feature type="region of interest" description="Disordered" evidence="1">
    <location>
        <begin position="1"/>
        <end position="24"/>
    </location>
</feature>
<dbReference type="Pfam" id="PF20336">
    <property type="entry name" value="DUF6631"/>
    <property type="match status" value="1"/>
</dbReference>
<feature type="region of interest" description="Disordered" evidence="1">
    <location>
        <begin position="150"/>
        <end position="171"/>
    </location>
</feature>
<name>A0A6S5RTM4_9GAMM</name>
<reference evidence="2 3" key="1">
    <citation type="submission" date="2019-12" db="EMBL/GenBank/DDBJ databases">
        <title>complete genome sequences of Pseudomonas otitidis str. WP8-S17-CRE-03 isolated from wastewater treatment plant effluent.</title>
        <authorList>
            <person name="Sekizuka T."/>
            <person name="Itokawa K."/>
            <person name="Yatsu K."/>
            <person name="Inamine Y."/>
            <person name="Kuroda M."/>
        </authorList>
    </citation>
    <scope>NUCLEOTIDE SEQUENCE [LARGE SCALE GENOMIC DNA]</scope>
    <source>
        <strain evidence="2 3">WP8-S17-CRE-03</strain>
    </source>
</reference>
<dbReference type="EMBL" id="AP022213">
    <property type="protein sequence ID" value="BBT16225.1"/>
    <property type="molecule type" value="Genomic_DNA"/>
</dbReference>
<feature type="compositionally biased region" description="Polar residues" evidence="1">
    <location>
        <begin position="152"/>
        <end position="162"/>
    </location>
</feature>
<dbReference type="AlphaFoldDB" id="A0A6S5RTM4"/>
<evidence type="ECO:0000313" key="2">
    <source>
        <dbReference type="EMBL" id="BBT16225.1"/>
    </source>
</evidence>
<sequence length="171" mass="18728">MAEKIAKPQRKAVGKAKGDSGENDLQILHPEGSITIEGRTLVVREYGFVEGLQLRPLMQPFLDDLHALMVDGDVLQLEHVIAILGAHAQAVIEVVAIAADVEPAWLRRPEFSQTDGMRLLMVWWAVNGPFYVRSVFDRIAADRVVERLRAGQTPTPSSSQVATEPPPASAV</sequence>
<dbReference type="Proteomes" id="UP000515591">
    <property type="component" value="Chromosome"/>
</dbReference>
<evidence type="ECO:0000313" key="3">
    <source>
        <dbReference type="Proteomes" id="UP000515591"/>
    </source>
</evidence>
<evidence type="ECO:0000256" key="1">
    <source>
        <dbReference type="SAM" id="MobiDB-lite"/>
    </source>
</evidence>
<gene>
    <name evidence="2" type="ORF">WP8S17C03_22740</name>
</gene>
<organism evidence="2 3">
    <name type="scientific">Metapseudomonas otitidis</name>
    <dbReference type="NCBI Taxonomy" id="319939"/>
    <lineage>
        <taxon>Bacteria</taxon>
        <taxon>Pseudomonadati</taxon>
        <taxon>Pseudomonadota</taxon>
        <taxon>Gammaproteobacteria</taxon>
        <taxon>Pseudomonadales</taxon>
        <taxon>Pseudomonadaceae</taxon>
        <taxon>Metapseudomonas</taxon>
    </lineage>
</organism>
<protein>
    <submittedName>
        <fullName evidence="2">Uncharacterized protein</fullName>
    </submittedName>
</protein>
<dbReference type="InterPro" id="IPR046583">
    <property type="entry name" value="DUF6631"/>
</dbReference>
<accession>A0A6S5RTM4</accession>
<proteinExistence type="predicted"/>